<dbReference type="PANTHER" id="PTHR13504">
    <property type="entry name" value="FIDO DOMAIN-CONTAINING PROTEIN DDB_G0283145"/>
    <property type="match status" value="1"/>
</dbReference>
<dbReference type="Gene3D" id="1.10.3290.10">
    <property type="entry name" value="Fido-like domain"/>
    <property type="match status" value="1"/>
</dbReference>
<feature type="domain" description="Fido" evidence="3">
    <location>
        <begin position="181"/>
        <end position="333"/>
    </location>
</feature>
<dbReference type="SUPFAM" id="SSF140931">
    <property type="entry name" value="Fic-like"/>
    <property type="match status" value="1"/>
</dbReference>
<dbReference type="AlphaFoldDB" id="A0A972J984"/>
<reference evidence="4" key="1">
    <citation type="submission" date="2019-12" db="EMBL/GenBank/DDBJ databases">
        <title>Comparative genomics gives insights into the taxonomy of the Azoarcus-Aromatoleum group and reveals separate origins of nif in the plant-associated Azoarcus and non-plant-associated Aromatoleum sub-groups.</title>
        <authorList>
            <person name="Lafos M."/>
            <person name="Maluk M."/>
            <person name="Batista M."/>
            <person name="Junghare M."/>
            <person name="Carmona M."/>
            <person name="Faoro H."/>
            <person name="Cruz L.M."/>
            <person name="Battistoni F."/>
            <person name="De Souza E."/>
            <person name="Pedrosa F."/>
            <person name="Chen W.-M."/>
            <person name="Poole P.S."/>
            <person name="Dixon R.A."/>
            <person name="James E.K."/>
        </authorList>
    </citation>
    <scope>NUCLEOTIDE SEQUENCE</scope>
    <source>
        <strain evidence="4">NSC3</strain>
    </source>
</reference>
<dbReference type="PROSITE" id="PS51459">
    <property type="entry name" value="FIDO"/>
    <property type="match status" value="1"/>
</dbReference>
<gene>
    <name evidence="4" type="ORF">GPA21_14790</name>
</gene>
<evidence type="ECO:0000313" key="5">
    <source>
        <dbReference type="Proteomes" id="UP000599523"/>
    </source>
</evidence>
<dbReference type="Pfam" id="PF02661">
    <property type="entry name" value="Fic"/>
    <property type="match status" value="1"/>
</dbReference>
<dbReference type="PANTHER" id="PTHR13504:SF38">
    <property type="entry name" value="FIDO DOMAIN-CONTAINING PROTEIN"/>
    <property type="match status" value="1"/>
</dbReference>
<accession>A0A972J984</accession>
<dbReference type="InterPro" id="IPR003812">
    <property type="entry name" value="Fido"/>
</dbReference>
<dbReference type="Proteomes" id="UP000599523">
    <property type="component" value="Unassembled WGS sequence"/>
</dbReference>
<keyword evidence="2" id="KW-0547">Nucleotide-binding</keyword>
<name>A0A972J984_9RHOO</name>
<comment type="caution">
    <text evidence="4">The sequence shown here is derived from an EMBL/GenBank/DDBJ whole genome shotgun (WGS) entry which is preliminary data.</text>
</comment>
<evidence type="ECO:0000313" key="4">
    <source>
        <dbReference type="EMBL" id="NMG04221.1"/>
    </source>
</evidence>
<dbReference type="InterPro" id="IPR040198">
    <property type="entry name" value="Fido_containing"/>
</dbReference>
<organism evidence="4 5">
    <name type="scientific">Azoarcus taiwanensis</name>
    <dbReference type="NCBI Taxonomy" id="666964"/>
    <lineage>
        <taxon>Bacteria</taxon>
        <taxon>Pseudomonadati</taxon>
        <taxon>Pseudomonadota</taxon>
        <taxon>Betaproteobacteria</taxon>
        <taxon>Rhodocyclales</taxon>
        <taxon>Zoogloeaceae</taxon>
        <taxon>Azoarcus</taxon>
    </lineage>
</organism>
<protein>
    <submittedName>
        <fullName evidence="4">Fic family protein</fullName>
    </submittedName>
</protein>
<feature type="binding site" evidence="2">
    <location>
        <begin position="215"/>
        <end position="225"/>
    </location>
    <ligand>
        <name>ATP</name>
        <dbReference type="ChEBI" id="CHEBI:30616"/>
    </ligand>
</feature>
<evidence type="ECO:0000259" key="3">
    <source>
        <dbReference type="PROSITE" id="PS51459"/>
    </source>
</evidence>
<dbReference type="EMBL" id="WTVM01000102">
    <property type="protein sequence ID" value="NMG04221.1"/>
    <property type="molecule type" value="Genomic_DNA"/>
</dbReference>
<dbReference type="InterPro" id="IPR036597">
    <property type="entry name" value="Fido-like_dom_sf"/>
</dbReference>
<evidence type="ECO:0000256" key="1">
    <source>
        <dbReference type="PIRSR" id="PIRSR640198-1"/>
    </source>
</evidence>
<keyword evidence="5" id="KW-1185">Reference proteome</keyword>
<feature type="active site" evidence="1">
    <location>
        <position position="271"/>
    </location>
</feature>
<keyword evidence="2" id="KW-0067">ATP-binding</keyword>
<feature type="binding site" evidence="2">
    <location>
        <begin position="275"/>
        <end position="282"/>
    </location>
    <ligand>
        <name>ATP</name>
        <dbReference type="ChEBI" id="CHEBI:30616"/>
    </ligand>
</feature>
<evidence type="ECO:0000256" key="2">
    <source>
        <dbReference type="PIRSR" id="PIRSR640198-2"/>
    </source>
</evidence>
<sequence length="456" mass="52325">MKLPMSPPSVRDLVRNADPKDLSKVLANATALPTGRYLHWDELRRRTPPDGLSSELWWASVWFARSGGMQALPLLDKVGAPFMLAVPEPVQVHLHHIDRDAAGQIRSPEGAPVHESRERYLLHSLIEESITSSQLEGASTTRKVAEAMLLEGRKPRDRSERMIFNNYRAMDHIRSLRDEPITPERVLELHRMITLDTLEESGDAGRLRSGDDVKVVHNRDGTVLHDPPSYKTLPERLERLCAFANQGSEAQPFVHPVLRAILLHFMIGYDHPFADGNGRTARALFYWSMARSGYWLMEFLSISQFLRQAPRQYVQSYLYTETDNNDTTYFVLHQLDVIRRAITGLHDYLERKRVEQREAVRLLGVGWLRSRLNHRQIALLTHALRHPGETYRVARHQAVHNVVYQTSRSDLLDLAELGLLEKSKQSNAFVFHVTDRLERRLEALARRASESEPASR</sequence>
<proteinExistence type="predicted"/>
<dbReference type="GO" id="GO:0005524">
    <property type="term" value="F:ATP binding"/>
    <property type="evidence" value="ECO:0007669"/>
    <property type="project" value="UniProtKB-KW"/>
</dbReference>